<proteinExistence type="predicted"/>
<evidence type="ECO:0000313" key="5">
    <source>
        <dbReference type="Proteomes" id="UP000568751"/>
    </source>
</evidence>
<evidence type="ECO:0000313" key="4">
    <source>
        <dbReference type="EMBL" id="NYT28436.1"/>
    </source>
</evidence>
<dbReference type="PANTHER" id="PTHR11102:SF160">
    <property type="entry name" value="ERAD-ASSOCIATED E3 UBIQUITIN-PROTEIN LIGASE COMPONENT HRD3"/>
    <property type="match status" value="1"/>
</dbReference>
<evidence type="ECO:0000256" key="1">
    <source>
        <dbReference type="ARBA" id="ARBA00022737"/>
    </source>
</evidence>
<evidence type="ECO:0000256" key="2">
    <source>
        <dbReference type="ARBA" id="ARBA00022803"/>
    </source>
</evidence>
<keyword evidence="2" id="KW-0802">TPR repeat</keyword>
<gene>
    <name evidence="4" type="ORF">H0A76_11570</name>
</gene>
<dbReference type="Proteomes" id="UP000568751">
    <property type="component" value="Unassembled WGS sequence"/>
</dbReference>
<feature type="signal peptide" evidence="3">
    <location>
        <begin position="1"/>
        <end position="15"/>
    </location>
</feature>
<dbReference type="SMART" id="SM00671">
    <property type="entry name" value="SEL1"/>
    <property type="match status" value="4"/>
</dbReference>
<dbReference type="InterPro" id="IPR011990">
    <property type="entry name" value="TPR-like_helical_dom_sf"/>
</dbReference>
<sequence length="246" mass="28214">MRLLFLLLFSLNVQALQLLQSKEGHNTVKQQLGRSMLPAKAKALLTQLKKEAKSGNARAQFSLANMYHHGINTNQDMKLALYWYVQVAKLGYPSAQFNVGDLYYNGVATERNLEKALSWYEKAAEQNLIKAQYKLAKIYHRQGNIEEARHWYEKSAKLGFSLAQLDLGELYEKKKNLKLAQYWYEKATMQFNAEAQSRLNKLINTKKSVMNMPSTQEITDSLAKNAEMLNAKINQTTQSNTEKNAR</sequence>
<dbReference type="Gene3D" id="1.25.40.10">
    <property type="entry name" value="Tetratricopeptide repeat domain"/>
    <property type="match status" value="1"/>
</dbReference>
<dbReference type="Pfam" id="PF07719">
    <property type="entry name" value="TPR_2"/>
    <property type="match status" value="1"/>
</dbReference>
<dbReference type="AlphaFoldDB" id="A0A853F4J2"/>
<feature type="chain" id="PRO_5033000957" evidence="3">
    <location>
        <begin position="16"/>
        <end position="246"/>
    </location>
</feature>
<keyword evidence="1" id="KW-0677">Repeat</keyword>
<dbReference type="InterPro" id="IPR050767">
    <property type="entry name" value="Sel1_AlgK"/>
</dbReference>
<evidence type="ECO:0000256" key="3">
    <source>
        <dbReference type="SAM" id="SignalP"/>
    </source>
</evidence>
<organism evidence="4 5">
    <name type="scientific">Candidatus Thiodubiliella endoseptemdiera</name>
    <dbReference type="NCBI Taxonomy" id="2738886"/>
    <lineage>
        <taxon>Bacteria</taxon>
        <taxon>Pseudomonadati</taxon>
        <taxon>Pseudomonadota</taxon>
        <taxon>Gammaproteobacteria</taxon>
        <taxon>Candidatus Pseudothioglobaceae</taxon>
        <taxon>Candidatus Thiodubiliella</taxon>
    </lineage>
</organism>
<dbReference type="RefSeq" id="WP_369150566.1">
    <property type="nucleotide sequence ID" value="NZ_OZ156463.1"/>
</dbReference>
<reference evidence="4 5" key="1">
    <citation type="submission" date="2020-05" db="EMBL/GenBank/DDBJ databases">
        <title>Horizontal transmission and recombination maintain forever young bacterial symbiont genomes.</title>
        <authorList>
            <person name="Russell S.L."/>
            <person name="Pepper-Tunick E."/>
            <person name="Svedberg J."/>
            <person name="Byrne A."/>
            <person name="Ruelas Castillo J."/>
            <person name="Vollmers C."/>
            <person name="Beinart R.A."/>
            <person name="Corbett-Detig R."/>
        </authorList>
    </citation>
    <scope>NUCLEOTIDE SEQUENCE [LARGE SCALE GENOMIC DNA]</scope>
    <source>
        <strain evidence="4">455</strain>
    </source>
</reference>
<dbReference type="EMBL" id="JACCHT010000002">
    <property type="protein sequence ID" value="NYT28436.1"/>
    <property type="molecule type" value="Genomic_DNA"/>
</dbReference>
<accession>A0A853F4J2</accession>
<dbReference type="SUPFAM" id="SSF81901">
    <property type="entry name" value="HCP-like"/>
    <property type="match status" value="1"/>
</dbReference>
<keyword evidence="3" id="KW-0732">Signal</keyword>
<protein>
    <submittedName>
        <fullName evidence="4">Sel1 repeat family protein</fullName>
    </submittedName>
</protein>
<dbReference type="Pfam" id="PF08238">
    <property type="entry name" value="Sel1"/>
    <property type="match status" value="3"/>
</dbReference>
<dbReference type="InterPro" id="IPR006597">
    <property type="entry name" value="Sel1-like"/>
</dbReference>
<name>A0A853F4J2_9GAMM</name>
<dbReference type="PANTHER" id="PTHR11102">
    <property type="entry name" value="SEL-1-LIKE PROTEIN"/>
    <property type="match status" value="1"/>
</dbReference>
<dbReference type="InterPro" id="IPR013105">
    <property type="entry name" value="TPR_2"/>
</dbReference>
<comment type="caution">
    <text evidence="4">The sequence shown here is derived from an EMBL/GenBank/DDBJ whole genome shotgun (WGS) entry which is preliminary data.</text>
</comment>